<accession>A0A0L8V5R2</accession>
<evidence type="ECO:0000313" key="4">
    <source>
        <dbReference type="EMBL" id="KOH43771.1"/>
    </source>
</evidence>
<keyword evidence="1" id="KW-0119">Carbohydrate metabolism</keyword>
<protein>
    <recommendedName>
        <fullName evidence="3">Glycosyl hydrolase family 13 catalytic domain-containing protein</fullName>
    </recommendedName>
</protein>
<dbReference type="STRING" id="1409788.NC99_33930"/>
<dbReference type="InterPro" id="IPR006047">
    <property type="entry name" value="GH13_cat_dom"/>
</dbReference>
<dbReference type="SUPFAM" id="SSF51445">
    <property type="entry name" value="(Trans)glycosidases"/>
    <property type="match status" value="1"/>
</dbReference>
<dbReference type="InterPro" id="IPR014756">
    <property type="entry name" value="Ig_E-set"/>
</dbReference>
<dbReference type="NCBIfam" id="TIGR04183">
    <property type="entry name" value="Por_Secre_tail"/>
    <property type="match status" value="1"/>
</dbReference>
<dbReference type="Proteomes" id="UP000036958">
    <property type="component" value="Unassembled WGS sequence"/>
</dbReference>
<dbReference type="InterPro" id="IPR013783">
    <property type="entry name" value="Ig-like_fold"/>
</dbReference>
<dbReference type="EMBL" id="LGIA01000177">
    <property type="protein sequence ID" value="KOH43771.1"/>
    <property type="molecule type" value="Genomic_DNA"/>
</dbReference>
<dbReference type="InterPro" id="IPR026444">
    <property type="entry name" value="Secre_tail"/>
</dbReference>
<organism evidence="4 5">
    <name type="scientific">Sunxiuqinia dokdonensis</name>
    <dbReference type="NCBI Taxonomy" id="1409788"/>
    <lineage>
        <taxon>Bacteria</taxon>
        <taxon>Pseudomonadati</taxon>
        <taxon>Bacteroidota</taxon>
        <taxon>Bacteroidia</taxon>
        <taxon>Marinilabiliales</taxon>
        <taxon>Prolixibacteraceae</taxon>
        <taxon>Sunxiuqinia</taxon>
    </lineage>
</organism>
<evidence type="ECO:0000256" key="1">
    <source>
        <dbReference type="ARBA" id="ARBA00023277"/>
    </source>
</evidence>
<dbReference type="AlphaFoldDB" id="A0A0L8V5R2"/>
<feature type="domain" description="Glycosyl hydrolase family 13 catalytic" evidence="3">
    <location>
        <begin position="373"/>
        <end position="735"/>
    </location>
</feature>
<dbReference type="InterPro" id="IPR004193">
    <property type="entry name" value="Glyco_hydro_13_N"/>
</dbReference>
<dbReference type="GO" id="GO:0004553">
    <property type="term" value="F:hydrolase activity, hydrolyzing O-glycosyl compounds"/>
    <property type="evidence" value="ECO:0007669"/>
    <property type="project" value="InterPro"/>
</dbReference>
<dbReference type="PATRIC" id="fig|1409788.3.peg.3475"/>
<feature type="chain" id="PRO_5005591129" description="Glycosyl hydrolase family 13 catalytic domain-containing protein" evidence="2">
    <location>
        <begin position="21"/>
        <end position="912"/>
    </location>
</feature>
<dbReference type="SMART" id="SM00642">
    <property type="entry name" value="Aamy"/>
    <property type="match status" value="1"/>
</dbReference>
<dbReference type="Pfam" id="PF00128">
    <property type="entry name" value="Alpha-amylase"/>
    <property type="match status" value="1"/>
</dbReference>
<keyword evidence="5" id="KW-1185">Reference proteome</keyword>
<dbReference type="CDD" id="cd11350">
    <property type="entry name" value="AmyAc_4"/>
    <property type="match status" value="1"/>
</dbReference>
<reference evidence="5" key="1">
    <citation type="submission" date="2015-07" db="EMBL/GenBank/DDBJ databases">
        <title>Genome sequencing of Sunxiuqinia dokdonensis strain SK.</title>
        <authorList>
            <person name="Ahn S."/>
            <person name="Kim B.-C."/>
        </authorList>
    </citation>
    <scope>NUCLEOTIDE SEQUENCE [LARGE SCALE GENOMIC DNA]</scope>
    <source>
        <strain evidence="5">SK</strain>
    </source>
</reference>
<dbReference type="Gene3D" id="3.20.20.80">
    <property type="entry name" value="Glycosidases"/>
    <property type="match status" value="1"/>
</dbReference>
<dbReference type="SUPFAM" id="SSF81296">
    <property type="entry name" value="E set domains"/>
    <property type="match status" value="1"/>
</dbReference>
<evidence type="ECO:0000313" key="5">
    <source>
        <dbReference type="Proteomes" id="UP000036958"/>
    </source>
</evidence>
<evidence type="ECO:0000256" key="2">
    <source>
        <dbReference type="SAM" id="SignalP"/>
    </source>
</evidence>
<dbReference type="RefSeq" id="WP_053185676.1">
    <property type="nucleotide sequence ID" value="NZ_LGIA01000177.1"/>
</dbReference>
<comment type="caution">
    <text evidence="4">The sequence shown here is derived from an EMBL/GenBank/DDBJ whole genome shotgun (WGS) entry which is preliminary data.</text>
</comment>
<evidence type="ECO:0000259" key="3">
    <source>
        <dbReference type="SMART" id="SM00642"/>
    </source>
</evidence>
<feature type="signal peptide" evidence="2">
    <location>
        <begin position="1"/>
        <end position="20"/>
    </location>
</feature>
<dbReference type="PANTHER" id="PTHR43651">
    <property type="entry name" value="1,4-ALPHA-GLUCAN-BRANCHING ENZYME"/>
    <property type="match status" value="1"/>
</dbReference>
<dbReference type="Pfam" id="PF02922">
    <property type="entry name" value="CBM_48"/>
    <property type="match status" value="1"/>
</dbReference>
<sequence>MGIRTFLLSISFFILFQARAQIATSPAFPVASQEVTITFDSSDESRLGQFTGDLYAHTGVKIEGNTEWQHVIGTWGNNTSQPKLTHQGNGIYELVISPDINTFYSVLSTEKVVQLAFVFRSADGSQQTNDLFIDVYEAGLNVSLTSPNEQTILKKNEAVTISANSSVEGSLLLFADDTQLAETTGTEISTTHQFTASGSQWLIAHLTVGEETVYDSIAVYIKEDLTLEPKPATYRKGINYPDDTSAGLVLWAPEKEFVYVLGDFNDWQINETYQMKKDGDYFWLTIDNLEAEQPYLFQYLVDGSLRIADPYTDQIADPWNDQYIESSVYPNLPSYPADKTSGIAAVLQTGQEQYQWEVADFQAPDKNEMVIYELLIRDFDTDHSYQNVIDRLDYLEDLNINVLELMPVNEFEGNSSWGYNPSFYFAPDKYYGTKNKLKKLVDECHKRGIAVVIDMVLNHSYSLSPLARLYWNDQLNRPAANNPWYNETSNFQNPDAQWGYDFNHDSEFTRELVDSVNSYWMSEYKIDGFRFDFTKGFSNTTYGPSDWGSAYDASRIANLKRMADEIWEQNDDAIIIFEHLADNSEEKELADYGIMLWGNINHNYGEAAMGYVENTNSDLSWGLYKQRNWNEPNLVTYMESHDEERLTYKLLQYGNSAGTYNTKTLATATDRLELNNVFFIPLPGPKMIWQFGELAYDISIDAGGRLGEKPIKWEYTEDENRTDLFQVIAKLNYLKQTYEEFQTNDFTYSLTGNTKTYQLKSGENYVVAVGNFGVTQNAITVTFPKTGTWYNYFEETTREVSSANVQFTLAPGEYHLFSTRQFEQPHIVTENTILERTDEIRVYPNPTSDFIRFESPSAIDQAYLYSIHGSLVKQISAPGKSATIDLTNLMSGTYILKLNSQSFSKTEKIIKK</sequence>
<dbReference type="Pfam" id="PF18962">
    <property type="entry name" value="Por_Secre_tail"/>
    <property type="match status" value="1"/>
</dbReference>
<dbReference type="PANTHER" id="PTHR43651:SF11">
    <property type="entry name" value="MALTO-OLIGOSYLTREHALOSE TREHALOHYDROLASE"/>
    <property type="match status" value="1"/>
</dbReference>
<name>A0A0L8V5R2_9BACT</name>
<dbReference type="Gene3D" id="2.60.40.10">
    <property type="entry name" value="Immunoglobulins"/>
    <property type="match status" value="1"/>
</dbReference>
<dbReference type="InterPro" id="IPR017853">
    <property type="entry name" value="GH"/>
</dbReference>
<proteinExistence type="predicted"/>
<dbReference type="GO" id="GO:0005975">
    <property type="term" value="P:carbohydrate metabolic process"/>
    <property type="evidence" value="ECO:0007669"/>
    <property type="project" value="InterPro"/>
</dbReference>
<dbReference type="OrthoDB" id="9761875at2"/>
<keyword evidence="2" id="KW-0732">Signal</keyword>
<gene>
    <name evidence="4" type="ORF">NC99_33930</name>
</gene>